<organism evidence="1 2">
    <name type="scientific">Paenibacillus alba</name>
    <dbReference type="NCBI Taxonomy" id="1197127"/>
    <lineage>
        <taxon>Bacteria</taxon>
        <taxon>Bacillati</taxon>
        <taxon>Bacillota</taxon>
        <taxon>Bacilli</taxon>
        <taxon>Bacillales</taxon>
        <taxon>Paenibacillaceae</taxon>
        <taxon>Paenibacillus</taxon>
    </lineage>
</organism>
<name>A0ABU6GER6_9BACL</name>
<evidence type="ECO:0000313" key="2">
    <source>
        <dbReference type="Proteomes" id="UP001338137"/>
    </source>
</evidence>
<keyword evidence="2" id="KW-1185">Reference proteome</keyword>
<reference evidence="1 2" key="1">
    <citation type="submission" date="2023-03" db="EMBL/GenBank/DDBJ databases">
        <title>Bacillus Genome Sequencing.</title>
        <authorList>
            <person name="Dunlap C."/>
        </authorList>
    </citation>
    <scope>NUCLEOTIDE SEQUENCE [LARGE SCALE GENOMIC DNA]</scope>
    <source>
        <strain evidence="1 2">BD-533</strain>
    </source>
</reference>
<dbReference type="EMBL" id="JARLKY010000164">
    <property type="protein sequence ID" value="MEC0232716.1"/>
    <property type="molecule type" value="Genomic_DNA"/>
</dbReference>
<sequence>AQSGFDAFPLLRLPFGLAQLTFAGWQPFSALETAFLAGSERVRCFSPAEPAFLAGSAYFCGVAAFFGA</sequence>
<feature type="non-terminal residue" evidence="1">
    <location>
        <position position="1"/>
    </location>
</feature>
<evidence type="ECO:0000313" key="1">
    <source>
        <dbReference type="EMBL" id="MEC0232716.1"/>
    </source>
</evidence>
<proteinExistence type="predicted"/>
<dbReference type="Proteomes" id="UP001338137">
    <property type="component" value="Unassembled WGS sequence"/>
</dbReference>
<protein>
    <submittedName>
        <fullName evidence="1">Uncharacterized protein</fullName>
    </submittedName>
</protein>
<accession>A0ABU6GER6</accession>
<gene>
    <name evidence="1" type="ORF">P4I72_37065</name>
</gene>
<dbReference type="RefSeq" id="WP_326076936.1">
    <property type="nucleotide sequence ID" value="NZ_JARLKY010000164.1"/>
</dbReference>
<comment type="caution">
    <text evidence="1">The sequence shown here is derived from an EMBL/GenBank/DDBJ whole genome shotgun (WGS) entry which is preliminary data.</text>
</comment>